<dbReference type="SUPFAM" id="SSF48317">
    <property type="entry name" value="Acid phosphatase/Vanadium-dependent haloperoxidase"/>
    <property type="match status" value="1"/>
</dbReference>
<evidence type="ECO:0000313" key="9">
    <source>
        <dbReference type="EMBL" id="ANC78227.1"/>
    </source>
</evidence>
<dbReference type="Gene3D" id="1.20.144.10">
    <property type="entry name" value="Phosphatidic acid phosphatase type 2/haloperoxidase"/>
    <property type="match status" value="1"/>
</dbReference>
<dbReference type="STRING" id="1221500.ABE65_016040"/>
<evidence type="ECO:0000256" key="4">
    <source>
        <dbReference type="ARBA" id="ARBA00022801"/>
    </source>
</evidence>
<feature type="domain" description="Phosphatidic acid phosphatase type 2/haloperoxidase" evidence="8">
    <location>
        <begin position="64"/>
        <end position="171"/>
    </location>
</feature>
<evidence type="ECO:0000313" key="10">
    <source>
        <dbReference type="Proteomes" id="UP000076623"/>
    </source>
</evidence>
<keyword evidence="3 7" id="KW-0812">Transmembrane</keyword>
<dbReference type="EMBL" id="CP015378">
    <property type="protein sequence ID" value="ANC78227.1"/>
    <property type="molecule type" value="Genomic_DNA"/>
</dbReference>
<evidence type="ECO:0000256" key="5">
    <source>
        <dbReference type="ARBA" id="ARBA00022989"/>
    </source>
</evidence>
<evidence type="ECO:0000259" key="8">
    <source>
        <dbReference type="SMART" id="SM00014"/>
    </source>
</evidence>
<evidence type="ECO:0000256" key="3">
    <source>
        <dbReference type="ARBA" id="ARBA00022692"/>
    </source>
</evidence>
<dbReference type="GO" id="GO:0005886">
    <property type="term" value="C:plasma membrane"/>
    <property type="evidence" value="ECO:0007669"/>
    <property type="project" value="UniProtKB-SubCell"/>
</dbReference>
<dbReference type="Proteomes" id="UP000076623">
    <property type="component" value="Chromosome"/>
</dbReference>
<dbReference type="PANTHER" id="PTHR14969:SF62">
    <property type="entry name" value="DECAPRENYLPHOSPHORYL-5-PHOSPHORIBOSE PHOSPHATASE RV3807C-RELATED"/>
    <property type="match status" value="1"/>
</dbReference>
<name>A0A160IPY9_9BACL</name>
<evidence type="ECO:0000256" key="2">
    <source>
        <dbReference type="ARBA" id="ARBA00022475"/>
    </source>
</evidence>
<accession>A0A160IPY9</accession>
<evidence type="ECO:0000256" key="1">
    <source>
        <dbReference type="ARBA" id="ARBA00004651"/>
    </source>
</evidence>
<dbReference type="Pfam" id="PF01569">
    <property type="entry name" value="PAP2"/>
    <property type="match status" value="1"/>
</dbReference>
<dbReference type="InterPro" id="IPR000326">
    <property type="entry name" value="PAP2/HPO"/>
</dbReference>
<keyword evidence="2" id="KW-1003">Cell membrane</keyword>
<feature type="transmembrane region" description="Helical" evidence="7">
    <location>
        <begin position="156"/>
        <end position="182"/>
    </location>
</feature>
<dbReference type="CDD" id="cd01610">
    <property type="entry name" value="PAP2_like"/>
    <property type="match status" value="1"/>
</dbReference>
<feature type="transmembrane region" description="Helical" evidence="7">
    <location>
        <begin position="32"/>
        <end position="55"/>
    </location>
</feature>
<gene>
    <name evidence="9" type="ORF">ABE65_016040</name>
</gene>
<keyword evidence="10" id="KW-1185">Reference proteome</keyword>
<dbReference type="InterPro" id="IPR036938">
    <property type="entry name" value="PAP2/HPO_sf"/>
</dbReference>
<dbReference type="AlphaFoldDB" id="A0A160IPY9"/>
<dbReference type="KEGG" id="fpn:ABE65_016040"/>
<dbReference type="PANTHER" id="PTHR14969">
    <property type="entry name" value="SPHINGOSINE-1-PHOSPHATE PHOSPHOHYDROLASE"/>
    <property type="match status" value="1"/>
</dbReference>
<evidence type="ECO:0000256" key="6">
    <source>
        <dbReference type="ARBA" id="ARBA00023136"/>
    </source>
</evidence>
<feature type="transmembrane region" description="Helical" evidence="7">
    <location>
        <begin position="123"/>
        <end position="144"/>
    </location>
</feature>
<comment type="subcellular location">
    <subcellularLocation>
        <location evidence="1">Cell membrane</location>
        <topology evidence="1">Multi-pass membrane protein</topology>
    </subcellularLocation>
</comment>
<keyword evidence="6 7" id="KW-0472">Membrane</keyword>
<dbReference type="RefSeq" id="WP_066397014.1">
    <property type="nucleotide sequence ID" value="NZ_CP015378.1"/>
</dbReference>
<protein>
    <recommendedName>
        <fullName evidence="8">Phosphatidic acid phosphatase type 2/haloperoxidase domain-containing protein</fullName>
    </recommendedName>
</protein>
<dbReference type="GO" id="GO:0016787">
    <property type="term" value="F:hydrolase activity"/>
    <property type="evidence" value="ECO:0007669"/>
    <property type="project" value="UniProtKB-KW"/>
</dbReference>
<evidence type="ECO:0000256" key="7">
    <source>
        <dbReference type="SAM" id="Phobius"/>
    </source>
</evidence>
<keyword evidence="5 7" id="KW-1133">Transmembrane helix</keyword>
<dbReference type="SMART" id="SM00014">
    <property type="entry name" value="acidPPc"/>
    <property type="match status" value="1"/>
</dbReference>
<organism evidence="9 10">
    <name type="scientific">Fictibacillus phosphorivorans</name>
    <dbReference type="NCBI Taxonomy" id="1221500"/>
    <lineage>
        <taxon>Bacteria</taxon>
        <taxon>Bacillati</taxon>
        <taxon>Bacillota</taxon>
        <taxon>Bacilli</taxon>
        <taxon>Bacillales</taxon>
        <taxon>Fictibacillaceae</taxon>
        <taxon>Fictibacillus</taxon>
    </lineage>
</organism>
<proteinExistence type="predicted"/>
<feature type="transmembrane region" description="Helical" evidence="7">
    <location>
        <begin position="61"/>
        <end position="79"/>
    </location>
</feature>
<reference evidence="9 10" key="1">
    <citation type="submission" date="2016-04" db="EMBL/GenBank/DDBJ databases">
        <title>Complete genome sequence of Fictibacillus phosphorivorans G25-29, a strain toxic to nematodes.</title>
        <authorList>
            <person name="Zheng Z."/>
        </authorList>
    </citation>
    <scope>NUCLEOTIDE SEQUENCE [LARGE SCALE GENOMIC DNA]</scope>
    <source>
        <strain evidence="9 10">G25-29</strain>
    </source>
</reference>
<keyword evidence="4" id="KW-0378">Hydrolase</keyword>
<sequence>MAKVMNWLYEKECTFFRLINGRLHRNSMDHFFHLWTHLGGATATISTSILLLLFLPMHLKSWGIVCMLSLLISHIPVAISKKMYPRKRPYLSLPDTNVGHNPLKDHSFPSGHTTAVFSIITPLILLNPFIGIFLLVAALLVAISRMYLGLHYPSDVLAGMILGISSSFFSLFLVNSFILPYFL</sequence>